<evidence type="ECO:0000256" key="2">
    <source>
        <dbReference type="ARBA" id="ARBA00022723"/>
    </source>
</evidence>
<dbReference type="InterPro" id="IPR036291">
    <property type="entry name" value="NAD(P)-bd_dom_sf"/>
</dbReference>
<keyword evidence="8" id="KW-1185">Reference proteome</keyword>
<dbReference type="Pfam" id="PF00107">
    <property type="entry name" value="ADH_zinc_N"/>
    <property type="match status" value="1"/>
</dbReference>
<evidence type="ECO:0000256" key="4">
    <source>
        <dbReference type="ARBA" id="ARBA00023002"/>
    </source>
</evidence>
<reference evidence="7 8" key="1">
    <citation type="submission" date="2016-03" db="EMBL/GenBank/DDBJ databases">
        <title>Genome sequence of Rhodococcus kyotonensis KB10.</title>
        <authorList>
            <person name="Jeong H."/>
            <person name="Hong C.E."/>
            <person name="Jo S.H."/>
            <person name="Park J.M."/>
        </authorList>
    </citation>
    <scope>NUCLEOTIDE SEQUENCE [LARGE SCALE GENOMIC DNA]</scope>
    <source>
        <strain evidence="7 8">KB10</strain>
    </source>
</reference>
<evidence type="ECO:0000259" key="6">
    <source>
        <dbReference type="SMART" id="SM00829"/>
    </source>
</evidence>
<gene>
    <name evidence="7" type="ORF">A3K89_04895</name>
</gene>
<sequence>MKALRYYGARDIRLDDIDEPEPGPGMVKVAVEAAGICGSDIHEYRGGPISTPVHAPHPLTGESTPIVLGHEFCGTVVAVGDGVNRIRVGQRVAANAALWCGQCAACVDGHTNVCHSIGFHGVSGGGGAFAAFDVIGERNAHVVPDAVPSSVGALLEPLATAVHAVKLADVSEGDHAVVFGAGPLGLMVISYLAGSGSAGIVAVEPHPERAAAARRLGASTVIDPLTEDVVSRIAEAVGDGRVGASFDAAAAPDSLHTAIAVTGTRGCVINIAAWEKPIEFDPTMLLYREICIRGSLAYDSGDFEDAIAHAVQRVGDLSSLITSTIPLSDVVTAGFDRLAFERNDEIKVLVTP</sequence>
<dbReference type="InterPro" id="IPR050129">
    <property type="entry name" value="Zn_alcohol_dh"/>
</dbReference>
<comment type="caution">
    <text evidence="7">The sequence shown here is derived from an EMBL/GenBank/DDBJ whole genome shotgun (WGS) entry which is preliminary data.</text>
</comment>
<comment type="similarity">
    <text evidence="5">Belongs to the zinc-containing alcohol dehydrogenase family.</text>
</comment>
<dbReference type="InterPro" id="IPR002328">
    <property type="entry name" value="ADH_Zn_CS"/>
</dbReference>
<keyword evidence="2 5" id="KW-0479">Metal-binding</keyword>
<evidence type="ECO:0000256" key="1">
    <source>
        <dbReference type="ARBA" id="ARBA00001947"/>
    </source>
</evidence>
<evidence type="ECO:0000313" key="7">
    <source>
        <dbReference type="EMBL" id="OAK54681.1"/>
    </source>
</evidence>
<dbReference type="Gene3D" id="3.90.180.10">
    <property type="entry name" value="Medium-chain alcohol dehydrogenases, catalytic domain"/>
    <property type="match status" value="1"/>
</dbReference>
<dbReference type="RefSeq" id="WP_068425308.1">
    <property type="nucleotide sequence ID" value="NZ_LVHI01000012.1"/>
</dbReference>
<dbReference type="InterPro" id="IPR013154">
    <property type="entry name" value="ADH-like_N"/>
</dbReference>
<dbReference type="SUPFAM" id="SSF50129">
    <property type="entry name" value="GroES-like"/>
    <property type="match status" value="1"/>
</dbReference>
<name>A0A177YGW4_9NOCA</name>
<keyword evidence="3 5" id="KW-0862">Zinc</keyword>
<dbReference type="AlphaFoldDB" id="A0A177YGW4"/>
<dbReference type="GO" id="GO:0008270">
    <property type="term" value="F:zinc ion binding"/>
    <property type="evidence" value="ECO:0007669"/>
    <property type="project" value="InterPro"/>
</dbReference>
<dbReference type="Proteomes" id="UP000077519">
    <property type="component" value="Unassembled WGS sequence"/>
</dbReference>
<evidence type="ECO:0000313" key="8">
    <source>
        <dbReference type="Proteomes" id="UP000077519"/>
    </source>
</evidence>
<dbReference type="Pfam" id="PF08240">
    <property type="entry name" value="ADH_N"/>
    <property type="match status" value="1"/>
</dbReference>
<evidence type="ECO:0000256" key="3">
    <source>
        <dbReference type="ARBA" id="ARBA00022833"/>
    </source>
</evidence>
<dbReference type="CDD" id="cd08233">
    <property type="entry name" value="butanediol_DH_like"/>
    <property type="match status" value="1"/>
</dbReference>
<protein>
    <recommendedName>
        <fullName evidence="6">Enoyl reductase (ER) domain-containing protein</fullName>
    </recommendedName>
</protein>
<dbReference type="EMBL" id="LVHI01000012">
    <property type="protein sequence ID" value="OAK54681.1"/>
    <property type="molecule type" value="Genomic_DNA"/>
</dbReference>
<dbReference type="PANTHER" id="PTHR43401">
    <property type="entry name" value="L-THREONINE 3-DEHYDROGENASE"/>
    <property type="match status" value="1"/>
</dbReference>
<comment type="cofactor">
    <cofactor evidence="1 5">
        <name>Zn(2+)</name>
        <dbReference type="ChEBI" id="CHEBI:29105"/>
    </cofactor>
</comment>
<dbReference type="InterPro" id="IPR020843">
    <property type="entry name" value="ER"/>
</dbReference>
<feature type="domain" description="Enoyl reductase (ER)" evidence="6">
    <location>
        <begin position="8"/>
        <end position="350"/>
    </location>
</feature>
<evidence type="ECO:0000256" key="5">
    <source>
        <dbReference type="RuleBase" id="RU361277"/>
    </source>
</evidence>
<dbReference type="SMART" id="SM00829">
    <property type="entry name" value="PKS_ER"/>
    <property type="match status" value="1"/>
</dbReference>
<dbReference type="PANTHER" id="PTHR43401:SF2">
    <property type="entry name" value="L-THREONINE 3-DEHYDROGENASE"/>
    <property type="match status" value="1"/>
</dbReference>
<keyword evidence="4" id="KW-0560">Oxidoreductase</keyword>
<proteinExistence type="inferred from homology"/>
<dbReference type="Gene3D" id="3.40.50.720">
    <property type="entry name" value="NAD(P)-binding Rossmann-like Domain"/>
    <property type="match status" value="1"/>
</dbReference>
<dbReference type="PROSITE" id="PS00059">
    <property type="entry name" value="ADH_ZINC"/>
    <property type="match status" value="1"/>
</dbReference>
<dbReference type="InterPro" id="IPR013149">
    <property type="entry name" value="ADH-like_C"/>
</dbReference>
<dbReference type="GO" id="GO:0016491">
    <property type="term" value="F:oxidoreductase activity"/>
    <property type="evidence" value="ECO:0007669"/>
    <property type="project" value="UniProtKB-KW"/>
</dbReference>
<dbReference type="InterPro" id="IPR011032">
    <property type="entry name" value="GroES-like_sf"/>
</dbReference>
<organism evidence="7 8">
    <name type="scientific">Rhodococcoides kyotonense</name>
    <dbReference type="NCBI Taxonomy" id="398843"/>
    <lineage>
        <taxon>Bacteria</taxon>
        <taxon>Bacillati</taxon>
        <taxon>Actinomycetota</taxon>
        <taxon>Actinomycetes</taxon>
        <taxon>Mycobacteriales</taxon>
        <taxon>Nocardiaceae</taxon>
        <taxon>Rhodococcoides</taxon>
    </lineage>
</organism>
<accession>A0A177YGW4</accession>
<dbReference type="SUPFAM" id="SSF51735">
    <property type="entry name" value="NAD(P)-binding Rossmann-fold domains"/>
    <property type="match status" value="1"/>
</dbReference>